<keyword evidence="7 9" id="KW-0472">Membrane</keyword>
<feature type="transmembrane region" description="Helical" evidence="9">
    <location>
        <begin position="26"/>
        <end position="47"/>
    </location>
</feature>
<evidence type="ECO:0000256" key="1">
    <source>
        <dbReference type="ARBA" id="ARBA00004141"/>
    </source>
</evidence>
<feature type="transmembrane region" description="Helical" evidence="9">
    <location>
        <begin position="253"/>
        <end position="273"/>
    </location>
</feature>
<dbReference type="CDD" id="cd06261">
    <property type="entry name" value="TM_PBP2"/>
    <property type="match status" value="1"/>
</dbReference>
<comment type="subunit">
    <text evidence="2">The complex is composed of two ATP-binding proteins (CysA), two transmembrane proteins (CysT and CysW) and a solute-binding protein (CysP).</text>
</comment>
<evidence type="ECO:0000259" key="10">
    <source>
        <dbReference type="PROSITE" id="PS50928"/>
    </source>
</evidence>
<feature type="transmembrane region" description="Helical" evidence="9">
    <location>
        <begin position="67"/>
        <end position="96"/>
    </location>
</feature>
<dbReference type="EMBL" id="JACVHF010000005">
    <property type="protein sequence ID" value="MBC9784396.1"/>
    <property type="molecule type" value="Genomic_DNA"/>
</dbReference>
<comment type="caution">
    <text evidence="11">The sequence shown here is derived from an EMBL/GenBank/DDBJ whole genome shotgun (WGS) entry which is preliminary data.</text>
</comment>
<dbReference type="InterPro" id="IPR000515">
    <property type="entry name" value="MetI-like"/>
</dbReference>
<sequence>MAGGSDCWRKPAWAERRKTVNLRIGLSSFTYLWFLLMLFGPIGALIWSAYGEGASALWRELVRPEAIFALKLTLLITVIVVVLNTLFGILTALLIVRHPFPGVTILNTIVDLPFAVSPVIAGFMLVLLYGPNSLIGAFTGQMGFKIIFALPGMILATLFVTFPFMVRELVPVLQEAGTWQEQAAHMLGAGNWTTFWHVTLPSIRGGILYGIVLTVARSLGEFGAVLVVSGNLIKQTQSATLYVYQAAADFNSAGAYSVSILLCTISVIILVLMETLKKYGEGKRA</sequence>
<proteinExistence type="predicted"/>
<accession>A0ABR7T134</accession>
<dbReference type="InterPro" id="IPR005667">
    <property type="entry name" value="Sulph_transpt2"/>
</dbReference>
<dbReference type="SUPFAM" id="SSF161098">
    <property type="entry name" value="MetI-like"/>
    <property type="match status" value="1"/>
</dbReference>
<evidence type="ECO:0000256" key="3">
    <source>
        <dbReference type="ARBA" id="ARBA00022448"/>
    </source>
</evidence>
<keyword evidence="12" id="KW-1185">Reference proteome</keyword>
<comment type="subcellular location">
    <subcellularLocation>
        <location evidence="1">Membrane</location>
        <topology evidence="1">Multi-pass membrane protein</topology>
    </subcellularLocation>
</comment>
<evidence type="ECO:0000256" key="8">
    <source>
        <dbReference type="ARBA" id="ARBA00025323"/>
    </source>
</evidence>
<keyword evidence="4 9" id="KW-0812">Transmembrane</keyword>
<reference evidence="11 12" key="1">
    <citation type="submission" date="2020-07" db="EMBL/GenBank/DDBJ databases">
        <title>Draft whole-genome sequence of Heliobacterium chlorum DSM 3682, type strain.</title>
        <authorList>
            <person name="Kyndt J.A."/>
            <person name="Meyer T.E."/>
            <person name="Imhoff J.F."/>
        </authorList>
    </citation>
    <scope>NUCLEOTIDE SEQUENCE [LARGE SCALE GENOMIC DNA]</scope>
    <source>
        <strain evidence="11 12">DSM 3682</strain>
    </source>
</reference>
<dbReference type="Proteomes" id="UP000617402">
    <property type="component" value="Unassembled WGS sequence"/>
</dbReference>
<dbReference type="Pfam" id="PF00528">
    <property type="entry name" value="BPD_transp_1"/>
    <property type="match status" value="1"/>
</dbReference>
<keyword evidence="6" id="KW-0764">Sulfate transport</keyword>
<name>A0ABR7T134_HELCL</name>
<keyword evidence="3" id="KW-0813">Transport</keyword>
<evidence type="ECO:0000256" key="7">
    <source>
        <dbReference type="ARBA" id="ARBA00023136"/>
    </source>
</evidence>
<dbReference type="PROSITE" id="PS50928">
    <property type="entry name" value="ABC_TM1"/>
    <property type="match status" value="1"/>
</dbReference>
<dbReference type="NCBIfam" id="TIGR00969">
    <property type="entry name" value="3a0106s02"/>
    <property type="match status" value="1"/>
</dbReference>
<evidence type="ECO:0000256" key="4">
    <source>
        <dbReference type="ARBA" id="ARBA00022692"/>
    </source>
</evidence>
<evidence type="ECO:0000256" key="9">
    <source>
        <dbReference type="SAM" id="Phobius"/>
    </source>
</evidence>
<feature type="transmembrane region" description="Helical" evidence="9">
    <location>
        <begin position="207"/>
        <end position="233"/>
    </location>
</feature>
<comment type="function">
    <text evidence="8">Part of the ABC transporter complex CysAWTP (TC 3.A.1.6.1) involved in sulfate/thiosulfate import. Probably responsible for the translocation of the substrate across the membrane.</text>
</comment>
<evidence type="ECO:0000256" key="2">
    <source>
        <dbReference type="ARBA" id="ARBA00011779"/>
    </source>
</evidence>
<dbReference type="PANTHER" id="PTHR30406:SF1">
    <property type="entry name" value="SULFATE TRANSPORT SYSTEM PERMEASE PROTEIN CYSW"/>
    <property type="match status" value="1"/>
</dbReference>
<feature type="transmembrane region" description="Helical" evidence="9">
    <location>
        <begin position="142"/>
        <end position="166"/>
    </location>
</feature>
<protein>
    <submittedName>
        <fullName evidence="11">Sulfate ABC transporter permease</fullName>
    </submittedName>
</protein>
<organism evidence="11 12">
    <name type="scientific">Heliobacterium chlorum</name>
    <dbReference type="NCBI Taxonomy" id="2698"/>
    <lineage>
        <taxon>Bacteria</taxon>
        <taxon>Bacillati</taxon>
        <taxon>Bacillota</taxon>
        <taxon>Clostridia</taxon>
        <taxon>Eubacteriales</taxon>
        <taxon>Heliobacteriaceae</taxon>
        <taxon>Heliobacterium</taxon>
    </lineage>
</organism>
<dbReference type="Gene3D" id="1.10.3720.10">
    <property type="entry name" value="MetI-like"/>
    <property type="match status" value="1"/>
</dbReference>
<keyword evidence="5 9" id="KW-1133">Transmembrane helix</keyword>
<feature type="domain" description="ABC transmembrane type-1" evidence="10">
    <location>
        <begin position="70"/>
        <end position="273"/>
    </location>
</feature>
<gene>
    <name evidence="11" type="ORF">H1S01_07705</name>
</gene>
<dbReference type="InterPro" id="IPR035906">
    <property type="entry name" value="MetI-like_sf"/>
</dbReference>
<feature type="transmembrane region" description="Helical" evidence="9">
    <location>
        <begin position="108"/>
        <end position="130"/>
    </location>
</feature>
<evidence type="ECO:0000256" key="5">
    <source>
        <dbReference type="ARBA" id="ARBA00022989"/>
    </source>
</evidence>
<evidence type="ECO:0000256" key="6">
    <source>
        <dbReference type="ARBA" id="ARBA00023032"/>
    </source>
</evidence>
<evidence type="ECO:0000313" key="11">
    <source>
        <dbReference type="EMBL" id="MBC9784396.1"/>
    </source>
</evidence>
<evidence type="ECO:0000313" key="12">
    <source>
        <dbReference type="Proteomes" id="UP000617402"/>
    </source>
</evidence>
<dbReference type="PANTHER" id="PTHR30406">
    <property type="entry name" value="SULFATE TRANSPORT SYSTEM PERMEASE PROTEIN"/>
    <property type="match status" value="1"/>
</dbReference>